<dbReference type="OrthoDB" id="10268064at2759"/>
<dbReference type="GO" id="GO:0008236">
    <property type="term" value="F:serine-type peptidase activity"/>
    <property type="evidence" value="ECO:0007669"/>
    <property type="project" value="InterPro"/>
</dbReference>
<name>A0A3E2H0M3_SCYLI</name>
<feature type="non-terminal residue" evidence="3">
    <location>
        <position position="1"/>
    </location>
</feature>
<feature type="compositionally biased region" description="Polar residues" evidence="1">
    <location>
        <begin position="1"/>
        <end position="27"/>
    </location>
</feature>
<dbReference type="EMBL" id="NCSJ02000231">
    <property type="protein sequence ID" value="RFU26954.1"/>
    <property type="molecule type" value="Genomic_DNA"/>
</dbReference>
<dbReference type="Gene3D" id="3.90.226.10">
    <property type="entry name" value="2-enoyl-CoA Hydratase, Chain A, domain 1"/>
    <property type="match status" value="1"/>
</dbReference>
<dbReference type="InterPro" id="IPR029045">
    <property type="entry name" value="ClpP/crotonase-like_dom_sf"/>
</dbReference>
<sequence length="433" mass="48131">MEQSLYYRDTTTGTTQEIMSRTDQNPTPIHLSLPPDHPASIQFSHWLAAFNTAGEQTLVAYHSGSIFPYSVASRDIGSLQHELRLARASEGFNVIEAESISSPSTLVVVLREKKRPQYVRVSISVDVSNPDYPVTKFEIHPINTPLKYIPKDDPRRAEFEKALAPLTAERRKMVVEGLKDVLREQYVYPGLVEKITSALDTSLENGEYDGFEDSEKFAQRLTSDLHSTAHDLHMSIAFREPHPPLDDNDDSKPKPRKLFEHFKIVNFQFGDVVLDTDCAPGKVIATLPINGFVPSTEEHAEDWKKIQAAIGNIVSSVADADALIIDLRNNGGGVPHTVVFIESYILDDAPLHLLDFVDQQGKTHNSFFTTPENNLPSGTQRFGGTKPLYILTSKNTISGGEDMAYNLQAFKRTSAIIGEGNETTAGQRILLLK</sequence>
<feature type="domain" description="Tail specific protease" evidence="2">
    <location>
        <begin position="251"/>
        <end position="433"/>
    </location>
</feature>
<keyword evidence="4" id="KW-1185">Reference proteome</keyword>
<dbReference type="SUPFAM" id="SSF52096">
    <property type="entry name" value="ClpP/crotonase"/>
    <property type="match status" value="1"/>
</dbReference>
<feature type="non-terminal residue" evidence="3">
    <location>
        <position position="433"/>
    </location>
</feature>
<dbReference type="OMA" id="HMSIAFR"/>
<dbReference type="Gene3D" id="3.30.750.44">
    <property type="match status" value="1"/>
</dbReference>
<evidence type="ECO:0000313" key="3">
    <source>
        <dbReference type="EMBL" id="RFU26954.1"/>
    </source>
</evidence>
<organism evidence="3 4">
    <name type="scientific">Scytalidium lignicola</name>
    <name type="common">Hyphomycete</name>
    <dbReference type="NCBI Taxonomy" id="5539"/>
    <lineage>
        <taxon>Eukaryota</taxon>
        <taxon>Fungi</taxon>
        <taxon>Dikarya</taxon>
        <taxon>Ascomycota</taxon>
        <taxon>Pezizomycotina</taxon>
        <taxon>Leotiomycetes</taxon>
        <taxon>Leotiomycetes incertae sedis</taxon>
        <taxon>Scytalidium</taxon>
    </lineage>
</organism>
<dbReference type="InterPro" id="IPR005151">
    <property type="entry name" value="Tail-specific_protease"/>
</dbReference>
<dbReference type="GO" id="GO:0006508">
    <property type="term" value="P:proteolysis"/>
    <property type="evidence" value="ECO:0007669"/>
    <property type="project" value="InterPro"/>
</dbReference>
<dbReference type="Pfam" id="PF11918">
    <property type="entry name" value="Peptidase_S41_N"/>
    <property type="match status" value="1"/>
</dbReference>
<gene>
    <name evidence="3" type="ORF">B7463_g9394</name>
</gene>
<evidence type="ECO:0000259" key="2">
    <source>
        <dbReference type="SMART" id="SM00245"/>
    </source>
</evidence>
<evidence type="ECO:0000256" key="1">
    <source>
        <dbReference type="SAM" id="MobiDB-lite"/>
    </source>
</evidence>
<feature type="region of interest" description="Disordered" evidence="1">
    <location>
        <begin position="1"/>
        <end position="30"/>
    </location>
</feature>
<dbReference type="CDD" id="cd07563">
    <property type="entry name" value="Peptidase_S41_IRBP"/>
    <property type="match status" value="1"/>
</dbReference>
<dbReference type="SMART" id="SM00245">
    <property type="entry name" value="TSPc"/>
    <property type="match status" value="1"/>
</dbReference>
<reference evidence="3 4" key="1">
    <citation type="submission" date="2018-05" db="EMBL/GenBank/DDBJ databases">
        <title>Draft genome sequence of Scytalidium lignicola DSM 105466, a ubiquitous saprotrophic fungus.</title>
        <authorList>
            <person name="Buettner E."/>
            <person name="Gebauer A.M."/>
            <person name="Hofrichter M."/>
            <person name="Liers C."/>
            <person name="Kellner H."/>
        </authorList>
    </citation>
    <scope>NUCLEOTIDE SEQUENCE [LARGE SCALE GENOMIC DNA]</scope>
    <source>
        <strain evidence="3 4">DSM 105466</strain>
    </source>
</reference>
<dbReference type="PANTHER" id="PTHR11261">
    <property type="entry name" value="INTERPHOTORECEPTOR RETINOID-BINDING PROTEIN"/>
    <property type="match status" value="1"/>
</dbReference>
<protein>
    <recommendedName>
        <fullName evidence="2">Tail specific protease domain-containing protein</fullName>
    </recommendedName>
</protein>
<comment type="caution">
    <text evidence="3">The sequence shown here is derived from an EMBL/GenBank/DDBJ whole genome shotgun (WGS) entry which is preliminary data.</text>
</comment>
<accession>A0A3E2H0M3</accession>
<dbReference type="PANTHER" id="PTHR11261:SF3">
    <property type="entry name" value="RETINOL-BINDING PROTEIN 3"/>
    <property type="match status" value="1"/>
</dbReference>
<dbReference type="Proteomes" id="UP000258309">
    <property type="component" value="Unassembled WGS sequence"/>
</dbReference>
<evidence type="ECO:0000313" key="4">
    <source>
        <dbReference type="Proteomes" id="UP000258309"/>
    </source>
</evidence>
<proteinExistence type="predicted"/>
<dbReference type="Pfam" id="PF03572">
    <property type="entry name" value="Peptidase_S41"/>
    <property type="match status" value="1"/>
</dbReference>
<dbReference type="AlphaFoldDB" id="A0A3E2H0M3"/>